<dbReference type="OrthoDB" id="8903788at2"/>
<evidence type="ECO:0000313" key="3">
    <source>
        <dbReference type="Proteomes" id="UP000334380"/>
    </source>
</evidence>
<evidence type="ECO:0000313" key="2">
    <source>
        <dbReference type="EMBL" id="VVE49412.1"/>
    </source>
</evidence>
<reference evidence="2 3" key="1">
    <citation type="submission" date="2019-08" db="EMBL/GenBank/DDBJ databases">
        <authorList>
            <person name="Peeters C."/>
        </authorList>
    </citation>
    <scope>NUCLEOTIDE SEQUENCE [LARGE SCALE GENOMIC DNA]</scope>
    <source>
        <strain evidence="2 3">LMG 31013</strain>
    </source>
</reference>
<dbReference type="InterPro" id="IPR009350">
    <property type="entry name" value="Phage_tail_T"/>
</dbReference>
<proteinExistence type="predicted"/>
<protein>
    <recommendedName>
        <fullName evidence="1">Minor tail T domain-containing protein</fullName>
    </recommendedName>
</protein>
<dbReference type="AlphaFoldDB" id="A0A5E4YLK9"/>
<name>A0A5E4YLK9_9BURK</name>
<dbReference type="Proteomes" id="UP000334380">
    <property type="component" value="Unassembled WGS sequence"/>
</dbReference>
<sequence length="83" mass="9448">MASYQLDQRGSHYDDLRAGAIASVVANVNRDTKVRREPFGALDFMHWNEYHRVAVEKSKPVLLDDPDAQSNLLLSMMFPNRNG</sequence>
<feature type="domain" description="Minor tail T" evidence="1">
    <location>
        <begin position="1"/>
        <end position="65"/>
    </location>
</feature>
<keyword evidence="3" id="KW-1185">Reference proteome</keyword>
<evidence type="ECO:0000259" key="1">
    <source>
        <dbReference type="Pfam" id="PF06223"/>
    </source>
</evidence>
<accession>A0A5E4YLK9</accession>
<gene>
    <name evidence="2" type="ORF">PTE31013_04631</name>
</gene>
<organism evidence="2 3">
    <name type="scientific">Pandoraea terrigena</name>
    <dbReference type="NCBI Taxonomy" id="2508292"/>
    <lineage>
        <taxon>Bacteria</taxon>
        <taxon>Pseudomonadati</taxon>
        <taxon>Pseudomonadota</taxon>
        <taxon>Betaproteobacteria</taxon>
        <taxon>Burkholderiales</taxon>
        <taxon>Burkholderiaceae</taxon>
        <taxon>Pandoraea</taxon>
    </lineage>
</organism>
<dbReference type="Pfam" id="PF06223">
    <property type="entry name" value="Phage_tail_T"/>
    <property type="match status" value="1"/>
</dbReference>
<dbReference type="EMBL" id="CABPRU010000016">
    <property type="protein sequence ID" value="VVE49412.1"/>
    <property type="molecule type" value="Genomic_DNA"/>
</dbReference>